<dbReference type="PANTHER" id="PTHR43591:SF10">
    <property type="entry name" value="ABC TRANSMEMBRANE TYPE-1 DOMAIN-CONTAINING PROTEIN-RELATED"/>
    <property type="match status" value="1"/>
</dbReference>
<dbReference type="GO" id="GO:0008168">
    <property type="term" value="F:methyltransferase activity"/>
    <property type="evidence" value="ECO:0007669"/>
    <property type="project" value="UniProtKB-KW"/>
</dbReference>
<dbReference type="Pfam" id="PF13489">
    <property type="entry name" value="Methyltransf_23"/>
    <property type="match status" value="1"/>
</dbReference>
<comment type="similarity">
    <text evidence="1">Belongs to the methyltransferase superfamily. LaeA methyltransferase family.</text>
</comment>
<dbReference type="Gene3D" id="3.40.50.150">
    <property type="entry name" value="Vaccinia Virus protein VP39"/>
    <property type="match status" value="1"/>
</dbReference>
<sequence>MGAISEGAQPDATTGAIAASTSPTAASPAAAESPSATALPDAIEVAAPEDVSSDEFEPQDIDDNASGASTSVTSSIYEHNFEHGRRYHSYKNSRYPIPNDDMEQSREDMKHAMMLELTDGIHFFAPIGDSPQKIIDLGTGTGIWAIEVADQFPSAEVLGIDITPIQPLWVPPNLRFIVDDIQDDWLNGEGFDFVHARQMFPLLTRPNKVLAESFAHLKPGGWFECQELSAIALCDDGTVPADYSLGKFLNLAAQALRKFGSDMQIATKLEEPIKAAGFVNITAKKFKVPVGTWPKDKRLRLVGLYFRHTLEQMLGVFGAKPFAALGMSQVEIEVFLAGVRQDLKNNDYHSYMEYIFWTAQKPG</sequence>
<evidence type="ECO:0000313" key="3">
    <source>
        <dbReference type="EMBL" id="KAK3377107.1"/>
    </source>
</evidence>
<dbReference type="CDD" id="cd02440">
    <property type="entry name" value="AdoMet_MTases"/>
    <property type="match status" value="1"/>
</dbReference>
<reference evidence="3" key="1">
    <citation type="journal article" date="2023" name="Mol. Phylogenet. Evol.">
        <title>Genome-scale phylogeny and comparative genomics of the fungal order Sordariales.</title>
        <authorList>
            <person name="Hensen N."/>
            <person name="Bonometti L."/>
            <person name="Westerberg I."/>
            <person name="Brannstrom I.O."/>
            <person name="Guillou S."/>
            <person name="Cros-Aarteil S."/>
            <person name="Calhoun S."/>
            <person name="Haridas S."/>
            <person name="Kuo A."/>
            <person name="Mondo S."/>
            <person name="Pangilinan J."/>
            <person name="Riley R."/>
            <person name="LaButti K."/>
            <person name="Andreopoulos B."/>
            <person name="Lipzen A."/>
            <person name="Chen C."/>
            <person name="Yan M."/>
            <person name="Daum C."/>
            <person name="Ng V."/>
            <person name="Clum A."/>
            <person name="Steindorff A."/>
            <person name="Ohm R.A."/>
            <person name="Martin F."/>
            <person name="Silar P."/>
            <person name="Natvig D.O."/>
            <person name="Lalanne C."/>
            <person name="Gautier V."/>
            <person name="Ament-Velasquez S.L."/>
            <person name="Kruys A."/>
            <person name="Hutchinson M.I."/>
            <person name="Powell A.J."/>
            <person name="Barry K."/>
            <person name="Miller A.N."/>
            <person name="Grigoriev I.V."/>
            <person name="Debuchy R."/>
            <person name="Gladieux P."/>
            <person name="Hiltunen Thoren M."/>
            <person name="Johannesson H."/>
        </authorList>
    </citation>
    <scope>NUCLEOTIDE SEQUENCE</scope>
    <source>
        <strain evidence="3">CBS 958.72</strain>
    </source>
</reference>
<gene>
    <name evidence="3" type="ORF">B0T24DRAFT_235327</name>
</gene>
<evidence type="ECO:0000256" key="2">
    <source>
        <dbReference type="SAM" id="MobiDB-lite"/>
    </source>
</evidence>
<evidence type="ECO:0000256" key="1">
    <source>
        <dbReference type="ARBA" id="ARBA00038158"/>
    </source>
</evidence>
<keyword evidence="3" id="KW-0808">Transferase</keyword>
<dbReference type="Proteomes" id="UP001287356">
    <property type="component" value="Unassembled WGS sequence"/>
</dbReference>
<reference evidence="3" key="2">
    <citation type="submission" date="2023-06" db="EMBL/GenBank/DDBJ databases">
        <authorList>
            <consortium name="Lawrence Berkeley National Laboratory"/>
            <person name="Haridas S."/>
            <person name="Hensen N."/>
            <person name="Bonometti L."/>
            <person name="Westerberg I."/>
            <person name="Brannstrom I.O."/>
            <person name="Guillou S."/>
            <person name="Cros-Aarteil S."/>
            <person name="Calhoun S."/>
            <person name="Kuo A."/>
            <person name="Mondo S."/>
            <person name="Pangilinan J."/>
            <person name="Riley R."/>
            <person name="Labutti K."/>
            <person name="Andreopoulos B."/>
            <person name="Lipzen A."/>
            <person name="Chen C."/>
            <person name="Yanf M."/>
            <person name="Daum C."/>
            <person name="Ng V."/>
            <person name="Clum A."/>
            <person name="Steindorff A."/>
            <person name="Ohm R."/>
            <person name="Martin F."/>
            <person name="Silar P."/>
            <person name="Natvig D."/>
            <person name="Lalanne C."/>
            <person name="Gautier V."/>
            <person name="Ament-Velasquez S.L."/>
            <person name="Kruys A."/>
            <person name="Hutchinson M.I."/>
            <person name="Powell A.J."/>
            <person name="Barry K."/>
            <person name="Miller A.N."/>
            <person name="Grigoriev I.V."/>
            <person name="Debuchy R."/>
            <person name="Gladieux P."/>
            <person name="Thoren M.H."/>
            <person name="Johannesson H."/>
        </authorList>
    </citation>
    <scope>NUCLEOTIDE SEQUENCE</scope>
    <source>
        <strain evidence="3">CBS 958.72</strain>
    </source>
</reference>
<keyword evidence="4" id="KW-1185">Reference proteome</keyword>
<accession>A0AAE0KJ25</accession>
<feature type="compositionally biased region" description="Low complexity" evidence="2">
    <location>
        <begin position="12"/>
        <end position="38"/>
    </location>
</feature>
<dbReference type="SUPFAM" id="SSF53335">
    <property type="entry name" value="S-adenosyl-L-methionine-dependent methyltransferases"/>
    <property type="match status" value="1"/>
</dbReference>
<evidence type="ECO:0000313" key="4">
    <source>
        <dbReference type="Proteomes" id="UP001287356"/>
    </source>
</evidence>
<dbReference type="GO" id="GO:0032259">
    <property type="term" value="P:methylation"/>
    <property type="evidence" value="ECO:0007669"/>
    <property type="project" value="UniProtKB-KW"/>
</dbReference>
<comment type="caution">
    <text evidence="3">The sequence shown here is derived from an EMBL/GenBank/DDBJ whole genome shotgun (WGS) entry which is preliminary data.</text>
</comment>
<dbReference type="InterPro" id="IPR029063">
    <property type="entry name" value="SAM-dependent_MTases_sf"/>
</dbReference>
<keyword evidence="3" id="KW-0489">Methyltransferase</keyword>
<dbReference type="EMBL" id="JAULSN010000003">
    <property type="protein sequence ID" value="KAK3377107.1"/>
    <property type="molecule type" value="Genomic_DNA"/>
</dbReference>
<dbReference type="PANTHER" id="PTHR43591">
    <property type="entry name" value="METHYLTRANSFERASE"/>
    <property type="match status" value="1"/>
</dbReference>
<protein>
    <submittedName>
        <fullName evidence="3">S-adenosyl-L-methionine-dependent methyltransferase</fullName>
    </submittedName>
</protein>
<feature type="region of interest" description="Disordered" evidence="2">
    <location>
        <begin position="1"/>
        <end position="70"/>
    </location>
</feature>
<dbReference type="AlphaFoldDB" id="A0AAE0KJ25"/>
<proteinExistence type="inferred from homology"/>
<name>A0AAE0KJ25_9PEZI</name>
<organism evidence="3 4">
    <name type="scientific">Lasiosphaeria ovina</name>
    <dbReference type="NCBI Taxonomy" id="92902"/>
    <lineage>
        <taxon>Eukaryota</taxon>
        <taxon>Fungi</taxon>
        <taxon>Dikarya</taxon>
        <taxon>Ascomycota</taxon>
        <taxon>Pezizomycotina</taxon>
        <taxon>Sordariomycetes</taxon>
        <taxon>Sordariomycetidae</taxon>
        <taxon>Sordariales</taxon>
        <taxon>Lasiosphaeriaceae</taxon>
        <taxon>Lasiosphaeria</taxon>
    </lineage>
</organism>
<feature type="compositionally biased region" description="Acidic residues" evidence="2">
    <location>
        <begin position="51"/>
        <end position="63"/>
    </location>
</feature>